<gene>
    <name evidence="3" type="ORF">ACH5RR_022415</name>
</gene>
<proteinExistence type="inferred from homology"/>
<evidence type="ECO:0000313" key="3">
    <source>
        <dbReference type="EMBL" id="KAL3515513.1"/>
    </source>
</evidence>
<protein>
    <recommendedName>
        <fullName evidence="2">14-3-3 domain-containing protein</fullName>
    </recommendedName>
</protein>
<dbReference type="InterPro" id="IPR023410">
    <property type="entry name" value="14-3-3_domain"/>
</dbReference>
<organism evidence="3 4">
    <name type="scientific">Cinchona calisaya</name>
    <dbReference type="NCBI Taxonomy" id="153742"/>
    <lineage>
        <taxon>Eukaryota</taxon>
        <taxon>Viridiplantae</taxon>
        <taxon>Streptophyta</taxon>
        <taxon>Embryophyta</taxon>
        <taxon>Tracheophyta</taxon>
        <taxon>Spermatophyta</taxon>
        <taxon>Magnoliopsida</taxon>
        <taxon>eudicotyledons</taxon>
        <taxon>Gunneridae</taxon>
        <taxon>Pentapetalae</taxon>
        <taxon>asterids</taxon>
        <taxon>lamiids</taxon>
        <taxon>Gentianales</taxon>
        <taxon>Rubiaceae</taxon>
        <taxon>Cinchonoideae</taxon>
        <taxon>Cinchoneae</taxon>
        <taxon>Cinchona</taxon>
    </lineage>
</organism>
<dbReference type="Pfam" id="PF00244">
    <property type="entry name" value="14-3-3"/>
    <property type="match status" value="1"/>
</dbReference>
<comment type="caution">
    <text evidence="3">The sequence shown here is derived from an EMBL/GenBank/DDBJ whole genome shotgun (WGS) entry which is preliminary data.</text>
</comment>
<dbReference type="SUPFAM" id="SSF48445">
    <property type="entry name" value="14-3-3 protein"/>
    <property type="match status" value="1"/>
</dbReference>
<dbReference type="AlphaFoldDB" id="A0ABD2Z8R8"/>
<name>A0ABD2Z8R8_9GENT</name>
<dbReference type="InterPro" id="IPR000308">
    <property type="entry name" value="14-3-3"/>
</dbReference>
<dbReference type="Gene3D" id="1.20.190.20">
    <property type="entry name" value="14-3-3 domain"/>
    <property type="match status" value="1"/>
</dbReference>
<dbReference type="Proteomes" id="UP001630127">
    <property type="component" value="Unassembled WGS sequence"/>
</dbReference>
<comment type="similarity">
    <text evidence="1">Belongs to the 14-3-3 family.</text>
</comment>
<evidence type="ECO:0000259" key="2">
    <source>
        <dbReference type="Pfam" id="PF00244"/>
    </source>
</evidence>
<dbReference type="InterPro" id="IPR036815">
    <property type="entry name" value="14-3-3_dom_sf"/>
</dbReference>
<sequence length="122" mass="13989">MRGNLAEFKASSERKEAAENKAAQAFDEAIAELDTLGEDSYKDSILIMQLLRDNLTLWTSGYEAGNTSSLFPIICVAILFHFHLLQCLQMRFKALLPFHRMMEQMRSKKHPSMKMSNSEMIE</sequence>
<accession>A0ABD2Z8R8</accession>
<feature type="domain" description="14-3-3" evidence="2">
    <location>
        <begin position="13"/>
        <end position="59"/>
    </location>
</feature>
<dbReference type="PRINTS" id="PR00305">
    <property type="entry name" value="1433ZETA"/>
</dbReference>
<evidence type="ECO:0000313" key="4">
    <source>
        <dbReference type="Proteomes" id="UP001630127"/>
    </source>
</evidence>
<evidence type="ECO:0000256" key="1">
    <source>
        <dbReference type="ARBA" id="ARBA00006141"/>
    </source>
</evidence>
<keyword evidence="4" id="KW-1185">Reference proteome</keyword>
<reference evidence="3 4" key="1">
    <citation type="submission" date="2024-11" db="EMBL/GenBank/DDBJ databases">
        <title>A near-complete genome assembly of Cinchona calisaya.</title>
        <authorList>
            <person name="Lian D.C."/>
            <person name="Zhao X.W."/>
            <person name="Wei L."/>
        </authorList>
    </citation>
    <scope>NUCLEOTIDE SEQUENCE [LARGE SCALE GENOMIC DNA]</scope>
    <source>
        <tissue evidence="3">Nenye</tissue>
    </source>
</reference>
<dbReference type="EMBL" id="JBJUIK010000010">
    <property type="protein sequence ID" value="KAL3515513.1"/>
    <property type="molecule type" value="Genomic_DNA"/>
</dbReference>
<dbReference type="PANTHER" id="PTHR18860">
    <property type="entry name" value="14-3-3 PROTEIN"/>
    <property type="match status" value="1"/>
</dbReference>